<dbReference type="Pfam" id="PF10174">
    <property type="entry name" value="Cast"/>
    <property type="match status" value="1"/>
</dbReference>
<dbReference type="WBParaSite" id="maker-uti_cns_0005711-snap-gene-0.7-mRNA-1">
    <property type="protein sequence ID" value="maker-uti_cns_0005711-snap-gene-0.7-mRNA-1"/>
    <property type="gene ID" value="maker-uti_cns_0005711-snap-gene-0.7"/>
</dbReference>
<keyword evidence="6" id="KW-0206">Cytoskeleton</keyword>
<dbReference type="GO" id="GO:0007274">
    <property type="term" value="P:neuromuscular synaptic transmission"/>
    <property type="evidence" value="ECO:0007669"/>
    <property type="project" value="TreeGrafter"/>
</dbReference>
<evidence type="ECO:0000313" key="12">
    <source>
        <dbReference type="WBParaSite" id="maker-uti_cns_0005711-snap-gene-0.7-mRNA-1"/>
    </source>
</evidence>
<dbReference type="WBParaSite" id="maker-uti_cns_0047982-snap-gene-0.7-mRNA-1">
    <property type="protein sequence ID" value="maker-uti_cns_0047982-snap-gene-0.7-mRNA-1"/>
    <property type="gene ID" value="maker-uti_cns_0047982-snap-gene-0.7"/>
</dbReference>
<evidence type="ECO:0000256" key="4">
    <source>
        <dbReference type="ARBA" id="ARBA00023018"/>
    </source>
</evidence>
<proteinExistence type="predicted"/>
<keyword evidence="4" id="KW-0770">Synapse</keyword>
<evidence type="ECO:0000256" key="3">
    <source>
        <dbReference type="ARBA" id="ARBA00022553"/>
    </source>
</evidence>
<dbReference type="PANTHER" id="PTHR18861:SF0">
    <property type="entry name" value="BRUCHPILOT, ISOFORM J"/>
    <property type="match status" value="1"/>
</dbReference>
<reference evidence="11 12" key="1">
    <citation type="submission" date="2016-11" db="UniProtKB">
        <authorList>
            <consortium name="WormBaseParasite"/>
        </authorList>
    </citation>
    <scope>IDENTIFICATION</scope>
</reference>
<protein>
    <submittedName>
        <fullName evidence="11 12">ERC protein 2</fullName>
    </submittedName>
</protein>
<keyword evidence="3" id="KW-0597">Phosphoprotein</keyword>
<comment type="subcellular location">
    <subcellularLocation>
        <location evidence="1">Cytoplasm</location>
        <location evidence="1">Cytoskeleton</location>
    </subcellularLocation>
    <subcellularLocation>
        <location evidence="8">Presynapse</location>
    </subcellularLocation>
</comment>
<dbReference type="GO" id="GO:0030424">
    <property type="term" value="C:axon"/>
    <property type="evidence" value="ECO:0007669"/>
    <property type="project" value="UniProtKB-SubCell"/>
</dbReference>
<dbReference type="WBParaSite" id="maker-uti_cns_0005431-snap-gene-0.10-mRNA-1">
    <property type="protein sequence ID" value="maker-uti_cns_0005431-snap-gene-0.10-mRNA-1"/>
    <property type="gene ID" value="maker-uti_cns_0005431-snap-gene-0.10"/>
</dbReference>
<name>A0A1I8HFH4_9PLAT</name>
<evidence type="ECO:0000256" key="5">
    <source>
        <dbReference type="ARBA" id="ARBA00023054"/>
    </source>
</evidence>
<accession>A0A1I8HFH4</accession>
<evidence type="ECO:0000256" key="7">
    <source>
        <dbReference type="ARBA" id="ARBA00023273"/>
    </source>
</evidence>
<dbReference type="GO" id="GO:0098882">
    <property type="term" value="F:structural constituent of presynaptic active zone"/>
    <property type="evidence" value="ECO:0007669"/>
    <property type="project" value="TreeGrafter"/>
</dbReference>
<evidence type="ECO:0000256" key="2">
    <source>
        <dbReference type="ARBA" id="ARBA00022490"/>
    </source>
</evidence>
<dbReference type="Proteomes" id="UP000095280">
    <property type="component" value="Unplaced"/>
</dbReference>
<dbReference type="AlphaFoldDB" id="A0A1I8HFH4"/>
<organism evidence="10 12">
    <name type="scientific">Macrostomum lignano</name>
    <dbReference type="NCBI Taxonomy" id="282301"/>
    <lineage>
        <taxon>Eukaryota</taxon>
        <taxon>Metazoa</taxon>
        <taxon>Spiralia</taxon>
        <taxon>Lophotrochozoa</taxon>
        <taxon>Platyhelminthes</taxon>
        <taxon>Rhabditophora</taxon>
        <taxon>Macrostomorpha</taxon>
        <taxon>Macrostomida</taxon>
        <taxon>Macrostomidae</taxon>
        <taxon>Macrostomum</taxon>
    </lineage>
</organism>
<dbReference type="GO" id="GO:0048788">
    <property type="term" value="C:cytoskeleton of presynaptic active zone"/>
    <property type="evidence" value="ECO:0007669"/>
    <property type="project" value="TreeGrafter"/>
</dbReference>
<dbReference type="WBParaSite" id="maker-uti_cns_0047981-snap-gene-0.4-mRNA-1">
    <property type="protein sequence ID" value="maker-uti_cns_0047981-snap-gene-0.4-mRNA-1"/>
    <property type="gene ID" value="maker-uti_cns_0047981-snap-gene-0.4"/>
</dbReference>
<dbReference type="Gene3D" id="1.10.287.1490">
    <property type="match status" value="1"/>
</dbReference>
<evidence type="ECO:0000256" key="6">
    <source>
        <dbReference type="ARBA" id="ARBA00023212"/>
    </source>
</evidence>
<dbReference type="InterPro" id="IPR019323">
    <property type="entry name" value="ELKS/CAST"/>
</dbReference>
<evidence type="ECO:0000313" key="10">
    <source>
        <dbReference type="Proteomes" id="UP000095280"/>
    </source>
</evidence>
<keyword evidence="7" id="KW-0966">Cell projection</keyword>
<keyword evidence="2" id="KW-0963">Cytoplasm</keyword>
<feature type="coiled-coil region" evidence="9">
    <location>
        <begin position="243"/>
        <end position="366"/>
    </location>
</feature>
<feature type="coiled-coil region" evidence="9">
    <location>
        <begin position="138"/>
        <end position="165"/>
    </location>
</feature>
<evidence type="ECO:0000256" key="9">
    <source>
        <dbReference type="SAM" id="Coils"/>
    </source>
</evidence>
<dbReference type="GO" id="GO:0048167">
    <property type="term" value="P:regulation of synaptic plasticity"/>
    <property type="evidence" value="ECO:0007669"/>
    <property type="project" value="TreeGrafter"/>
</dbReference>
<evidence type="ECO:0000256" key="8">
    <source>
        <dbReference type="ARBA" id="ARBA00034106"/>
    </source>
</evidence>
<keyword evidence="5 9" id="KW-0175">Coiled coil</keyword>
<evidence type="ECO:0000313" key="11">
    <source>
        <dbReference type="WBParaSite" id="maker-uti_cns_0005431-snap-gene-0.10-mRNA-1"/>
    </source>
</evidence>
<dbReference type="PANTHER" id="PTHR18861">
    <property type="entry name" value="ELKS/RAB6-INTERACTING/CAST PROTEIN"/>
    <property type="match status" value="1"/>
</dbReference>
<sequence>QLVYDSTGAVVPVAPASAAVPLQMDVSSGGAYIGSVAGGVGGNVLHAPKAVWPAQNDSAISAVSPAMVNHHHSYHQPQQNNRLAGGNPSVTRMSDQLQALQWEKQDLEKSVREIGLMKRDYELLRGESRHLATLQTLLDGKDQRIGALEAEIQLLEEGLARIRDEGMRTPTAALLEQQLQLQQHQQLESERILISQLRSAERSLRARSDYLAQELANRDTECAALQSRLETCERQQSDCAHHISALKEQLKAKEHKIQMLSSDLEDLRKRLKEKENLLDKKNKTLSTALSEKRSLELQLTEAKDSLDLKERKVSVLQRKVDNLEALLSDKESQQTGLAGSSESAELEKQLERLRAQKDRLEQENEQEAA</sequence>
<evidence type="ECO:0000256" key="1">
    <source>
        <dbReference type="ARBA" id="ARBA00004245"/>
    </source>
</evidence>
<keyword evidence="10" id="KW-1185">Reference proteome</keyword>